<dbReference type="Proteomes" id="UP000789920">
    <property type="component" value="Unassembled WGS sequence"/>
</dbReference>
<name>A0ACA9LY14_9GLOM</name>
<keyword evidence="2" id="KW-1185">Reference proteome</keyword>
<evidence type="ECO:0000313" key="1">
    <source>
        <dbReference type="EMBL" id="CAG8548040.1"/>
    </source>
</evidence>
<sequence>MIMLTHLKFGVLFLALGVLLSCDLVSSQWTKRLNHRDVSRRQITVTQPNLCDSGIQYSGYVEVSSNKHLFFWFFESRGNPAQDPLVLWLNGGPGCSSINSLYYEVGPCTVNEGGNGTTRNPNSWTNSASMIFLDQPTNSGYSYGPNVTTTTAAEDDVYAFLQTFFDKFPQYSKLKFHIAGESYGGHYVPVLASNIKTKNSNINLESILIANGLVNPLIQFKSLPDIACNNPPYQPVLDNATCAQMTADFPKCASATQTCYNTKSPQDCINAFSICFSTMIDPLTNAGFDELDIRKKCSNSDCFPGFPDIEKYSNSSAVKTALGVDPLFDFELCNRGINDTFVYSGDCYIPPLLENNVRVLVYAGDADYLCSWLGNDAWTKELDWSGKAGFNNASFTQWITNNGTYAGDVRTFGGLTFLKVFNAAHMVAHDQPEASLDFFSKWILNKPL</sequence>
<reference evidence="1" key="1">
    <citation type="submission" date="2021-06" db="EMBL/GenBank/DDBJ databases">
        <authorList>
            <person name="Kallberg Y."/>
            <person name="Tangrot J."/>
            <person name="Rosling A."/>
        </authorList>
    </citation>
    <scope>NUCLEOTIDE SEQUENCE</scope>
    <source>
        <strain evidence="1">MA461A</strain>
    </source>
</reference>
<dbReference type="EMBL" id="CAJVQC010005008">
    <property type="protein sequence ID" value="CAG8548040.1"/>
    <property type="molecule type" value="Genomic_DNA"/>
</dbReference>
<protein>
    <submittedName>
        <fullName evidence="1">30680_t:CDS:1</fullName>
    </submittedName>
</protein>
<evidence type="ECO:0000313" key="2">
    <source>
        <dbReference type="Proteomes" id="UP000789920"/>
    </source>
</evidence>
<accession>A0ACA9LY14</accession>
<gene>
    <name evidence="1" type="ORF">RPERSI_LOCUS3838</name>
</gene>
<comment type="caution">
    <text evidence="1">The sequence shown here is derived from an EMBL/GenBank/DDBJ whole genome shotgun (WGS) entry which is preliminary data.</text>
</comment>
<proteinExistence type="predicted"/>
<organism evidence="1 2">
    <name type="scientific">Racocetra persica</name>
    <dbReference type="NCBI Taxonomy" id="160502"/>
    <lineage>
        <taxon>Eukaryota</taxon>
        <taxon>Fungi</taxon>
        <taxon>Fungi incertae sedis</taxon>
        <taxon>Mucoromycota</taxon>
        <taxon>Glomeromycotina</taxon>
        <taxon>Glomeromycetes</taxon>
        <taxon>Diversisporales</taxon>
        <taxon>Gigasporaceae</taxon>
        <taxon>Racocetra</taxon>
    </lineage>
</organism>